<organism evidence="1 2">
    <name type="scientific">Capnocytophaga gingivalis</name>
    <dbReference type="NCBI Taxonomy" id="1017"/>
    <lineage>
        <taxon>Bacteria</taxon>
        <taxon>Pseudomonadati</taxon>
        <taxon>Bacteroidota</taxon>
        <taxon>Flavobacteriia</taxon>
        <taxon>Flavobacteriales</taxon>
        <taxon>Flavobacteriaceae</taxon>
        <taxon>Capnocytophaga</taxon>
    </lineage>
</organism>
<dbReference type="RefSeq" id="WP_323979816.1">
    <property type="nucleotide sequence ID" value="NZ_JAYKBV010000014.1"/>
</dbReference>
<sequence>MMLSHKITHLFEQRGYLPLTEEEKENYTKALISLGIPLNSDFAAFNLSAIGPTFAERGYELYNVCWFKLFSKDLDYAIENASKIFLLPEEYLPLDSFEAESGFFYNRNTGEVLHLQLGQMLSNFQNNKLNPQWKDFNTFLEWFFQCIRR</sequence>
<dbReference type="Proteomes" id="UP001324270">
    <property type="component" value="Unassembled WGS sequence"/>
</dbReference>
<gene>
    <name evidence="1" type="ORF">VJJ49_10365</name>
</gene>
<comment type="caution">
    <text evidence="1">The sequence shown here is derived from an EMBL/GenBank/DDBJ whole genome shotgun (WGS) entry which is preliminary data.</text>
</comment>
<dbReference type="EMBL" id="JAYKBV010000014">
    <property type="protein sequence ID" value="MEB3041087.1"/>
    <property type="molecule type" value="Genomic_DNA"/>
</dbReference>
<accession>A0ABU5YAX7</accession>
<protein>
    <recommendedName>
        <fullName evidence="3">SMI1/KNR4 family protein</fullName>
    </recommendedName>
</protein>
<evidence type="ECO:0000313" key="2">
    <source>
        <dbReference type="Proteomes" id="UP001324270"/>
    </source>
</evidence>
<evidence type="ECO:0008006" key="3">
    <source>
        <dbReference type="Google" id="ProtNLM"/>
    </source>
</evidence>
<name>A0ABU5YAX7_9FLAO</name>
<keyword evidence="2" id="KW-1185">Reference proteome</keyword>
<proteinExistence type="predicted"/>
<evidence type="ECO:0000313" key="1">
    <source>
        <dbReference type="EMBL" id="MEB3041087.1"/>
    </source>
</evidence>
<reference evidence="1 2" key="1">
    <citation type="submission" date="2023-12" db="EMBL/GenBank/DDBJ databases">
        <title>Genomic sequences of Capnocytophaga and Parvimonas strains.</title>
        <authorList>
            <person name="Watt R.M."/>
            <person name="Wang M."/>
            <person name="Yang T."/>
            <person name="Tong W.M."/>
        </authorList>
    </citation>
    <scope>NUCLEOTIDE SEQUENCE [LARGE SCALE GENOMIC DNA]</scope>
    <source>
        <strain evidence="1 2">CCUG 13156</strain>
    </source>
</reference>